<evidence type="ECO:0000256" key="5">
    <source>
        <dbReference type="ARBA" id="ARBA00023163"/>
    </source>
</evidence>
<dbReference type="Pfam" id="PF03131">
    <property type="entry name" value="bZIP_Maf"/>
    <property type="match status" value="1"/>
</dbReference>
<dbReference type="InterPro" id="IPR004827">
    <property type="entry name" value="bZIP"/>
</dbReference>
<organism evidence="10 11">
    <name type="scientific">Terfezia boudieri ATCC MYA-4762</name>
    <dbReference type="NCBI Taxonomy" id="1051890"/>
    <lineage>
        <taxon>Eukaryota</taxon>
        <taxon>Fungi</taxon>
        <taxon>Dikarya</taxon>
        <taxon>Ascomycota</taxon>
        <taxon>Pezizomycotina</taxon>
        <taxon>Pezizomycetes</taxon>
        <taxon>Pezizales</taxon>
        <taxon>Pezizaceae</taxon>
        <taxon>Terfezia</taxon>
    </lineage>
</organism>
<comment type="similarity">
    <text evidence="2">Belongs to the bZIP family.</text>
</comment>
<feature type="region of interest" description="Disordered" evidence="8">
    <location>
        <begin position="250"/>
        <end position="269"/>
    </location>
</feature>
<reference evidence="10 11" key="1">
    <citation type="journal article" date="2018" name="Nat. Ecol. Evol.">
        <title>Pezizomycetes genomes reveal the molecular basis of ectomycorrhizal truffle lifestyle.</title>
        <authorList>
            <person name="Murat C."/>
            <person name="Payen T."/>
            <person name="Noel B."/>
            <person name="Kuo A."/>
            <person name="Morin E."/>
            <person name="Chen J."/>
            <person name="Kohler A."/>
            <person name="Krizsan K."/>
            <person name="Balestrini R."/>
            <person name="Da Silva C."/>
            <person name="Montanini B."/>
            <person name="Hainaut M."/>
            <person name="Levati E."/>
            <person name="Barry K.W."/>
            <person name="Belfiori B."/>
            <person name="Cichocki N."/>
            <person name="Clum A."/>
            <person name="Dockter R.B."/>
            <person name="Fauchery L."/>
            <person name="Guy J."/>
            <person name="Iotti M."/>
            <person name="Le Tacon F."/>
            <person name="Lindquist E.A."/>
            <person name="Lipzen A."/>
            <person name="Malagnac F."/>
            <person name="Mello A."/>
            <person name="Molinier V."/>
            <person name="Miyauchi S."/>
            <person name="Poulain J."/>
            <person name="Riccioni C."/>
            <person name="Rubini A."/>
            <person name="Sitrit Y."/>
            <person name="Splivallo R."/>
            <person name="Traeger S."/>
            <person name="Wang M."/>
            <person name="Zifcakova L."/>
            <person name="Wipf D."/>
            <person name="Zambonelli A."/>
            <person name="Paolocci F."/>
            <person name="Nowrousian M."/>
            <person name="Ottonello S."/>
            <person name="Baldrian P."/>
            <person name="Spatafora J.W."/>
            <person name="Henrissat B."/>
            <person name="Nagy L.G."/>
            <person name="Aury J.M."/>
            <person name="Wincker P."/>
            <person name="Grigoriev I.V."/>
            <person name="Bonfante P."/>
            <person name="Martin F.M."/>
        </authorList>
    </citation>
    <scope>NUCLEOTIDE SEQUENCE [LARGE SCALE GENOMIC DNA]</scope>
    <source>
        <strain evidence="10 11">ATCC MYA-4762</strain>
    </source>
</reference>
<feature type="compositionally biased region" description="Basic and acidic residues" evidence="8">
    <location>
        <begin position="41"/>
        <end position="51"/>
    </location>
</feature>
<keyword evidence="11" id="KW-1185">Reference proteome</keyword>
<protein>
    <recommendedName>
        <fullName evidence="9">BZIP domain-containing protein</fullName>
    </recommendedName>
</protein>
<evidence type="ECO:0000256" key="8">
    <source>
        <dbReference type="SAM" id="MobiDB-lite"/>
    </source>
</evidence>
<feature type="coiled-coil region" evidence="7">
    <location>
        <begin position="323"/>
        <end position="350"/>
    </location>
</feature>
<keyword evidence="5" id="KW-0804">Transcription</keyword>
<sequence>SSILDDNILENNLDSTLELSTSDQRRRESMMEGAIYSPSRDWTDYDHDHDMGGASCDGPSPIASASFEHSNGTNNPFIKLEAAQQPFSPQHNGWNSRAMTSGSVTPAGYDAPFASAHFDTSYLNSYGTPAPAGFETSNITPASIYQASVPSSLPTSAPQSESSWPPASIASAQSGEESRPLTKRMRPQSPGPRSHSPLNLRRDGIRKKNARFDIPAERTLLNIDTLIAQSADDQEIKELKQQKRLLRNRQAALDSRQRKKQHTERLEEEKKLHSTIIAELEEKLTLLSSRDEEWRKRFEEVSNERDFARHQADVLQMEKEEMVKNHTLETGELRKKNNFLENQLQKMETVIEQNNISSGGAGGAYTDEFGFEDMEMNGFWGGPTFGTADPFDIPPETKSAVIKKTKNVESQEVSEADKPAASGLLLILLLCGAFVASSTSQSGSLPPLPQPIKTASASILQSIFQDAGVSQNARVQDLEASMSESWTDSKSAVPQLVGLESSVAMLNAQLAESSLEGDHQQFMQLTAAEYNEVTSKDFGPAKVGSIRGRKHLADGLASLQSHSKPSLAEVYTRSLLWDKVDAEVVRRFAAFAQRAASNRAAA</sequence>
<keyword evidence="4" id="KW-0238">DNA-binding</keyword>
<keyword evidence="6" id="KW-0539">Nucleus</keyword>
<keyword evidence="7" id="KW-0175">Coiled coil</keyword>
<dbReference type="PANTHER" id="PTHR47416:SF8">
    <property type="entry name" value="BASIC-LEUCINE ZIPPER TRANSCRIPTION FACTOR E-RELATED"/>
    <property type="match status" value="1"/>
</dbReference>
<evidence type="ECO:0000256" key="3">
    <source>
        <dbReference type="ARBA" id="ARBA00023015"/>
    </source>
</evidence>
<name>A0A3N4LPN2_9PEZI</name>
<evidence type="ECO:0000313" key="11">
    <source>
        <dbReference type="Proteomes" id="UP000267821"/>
    </source>
</evidence>
<feature type="domain" description="BZIP" evidence="9">
    <location>
        <begin position="238"/>
        <end position="301"/>
    </location>
</feature>
<dbReference type="Proteomes" id="UP000267821">
    <property type="component" value="Unassembled WGS sequence"/>
</dbReference>
<feature type="non-terminal residue" evidence="10">
    <location>
        <position position="1"/>
    </location>
</feature>
<dbReference type="Gene3D" id="1.20.5.170">
    <property type="match status" value="1"/>
</dbReference>
<dbReference type="PROSITE" id="PS50217">
    <property type="entry name" value="BZIP"/>
    <property type="match status" value="1"/>
</dbReference>
<evidence type="ECO:0000256" key="1">
    <source>
        <dbReference type="ARBA" id="ARBA00004123"/>
    </source>
</evidence>
<feature type="region of interest" description="Disordered" evidence="8">
    <location>
        <begin position="149"/>
        <end position="209"/>
    </location>
</feature>
<dbReference type="GO" id="GO:0005634">
    <property type="term" value="C:nucleus"/>
    <property type="evidence" value="ECO:0007669"/>
    <property type="project" value="UniProtKB-SubCell"/>
</dbReference>
<feature type="non-terminal residue" evidence="10">
    <location>
        <position position="602"/>
    </location>
</feature>
<dbReference type="SUPFAM" id="SSF57959">
    <property type="entry name" value="Leucine zipper domain"/>
    <property type="match status" value="1"/>
</dbReference>
<proteinExistence type="inferred from homology"/>
<evidence type="ECO:0000256" key="4">
    <source>
        <dbReference type="ARBA" id="ARBA00023125"/>
    </source>
</evidence>
<accession>A0A3N4LPN2</accession>
<comment type="subcellular location">
    <subcellularLocation>
        <location evidence="1">Nucleus</location>
    </subcellularLocation>
</comment>
<evidence type="ECO:0000256" key="6">
    <source>
        <dbReference type="ARBA" id="ARBA00023242"/>
    </source>
</evidence>
<feature type="compositionally biased region" description="Polar residues" evidence="8">
    <location>
        <begin position="149"/>
        <end position="175"/>
    </location>
</feature>
<evidence type="ECO:0000259" key="9">
    <source>
        <dbReference type="PROSITE" id="PS50217"/>
    </source>
</evidence>
<dbReference type="InParanoid" id="A0A3N4LPN2"/>
<dbReference type="STRING" id="1051890.A0A3N4LPN2"/>
<evidence type="ECO:0000313" key="10">
    <source>
        <dbReference type="EMBL" id="RPB24786.1"/>
    </source>
</evidence>
<evidence type="ECO:0000256" key="2">
    <source>
        <dbReference type="ARBA" id="ARBA00007163"/>
    </source>
</evidence>
<keyword evidence="3" id="KW-0805">Transcription regulation</keyword>
<feature type="region of interest" description="Disordered" evidence="8">
    <location>
        <begin position="19"/>
        <end position="75"/>
    </location>
</feature>
<dbReference type="InterPro" id="IPR046347">
    <property type="entry name" value="bZIP_sf"/>
</dbReference>
<evidence type="ECO:0000256" key="7">
    <source>
        <dbReference type="SAM" id="Coils"/>
    </source>
</evidence>
<dbReference type="AlphaFoldDB" id="A0A3N4LPN2"/>
<dbReference type="GO" id="GO:0003677">
    <property type="term" value="F:DNA binding"/>
    <property type="evidence" value="ECO:0007669"/>
    <property type="project" value="UniProtKB-KW"/>
</dbReference>
<dbReference type="GO" id="GO:0003700">
    <property type="term" value="F:DNA-binding transcription factor activity"/>
    <property type="evidence" value="ECO:0007669"/>
    <property type="project" value="InterPro"/>
</dbReference>
<dbReference type="EMBL" id="ML121540">
    <property type="protein sequence ID" value="RPB24786.1"/>
    <property type="molecule type" value="Genomic_DNA"/>
</dbReference>
<dbReference type="InterPro" id="IPR004826">
    <property type="entry name" value="bZIP_Maf"/>
</dbReference>
<gene>
    <name evidence="10" type="ORF">L211DRAFT_771987</name>
</gene>
<dbReference type="CDD" id="cd14686">
    <property type="entry name" value="bZIP"/>
    <property type="match status" value="1"/>
</dbReference>
<dbReference type="PANTHER" id="PTHR47416">
    <property type="entry name" value="BASIC-LEUCINE ZIPPER TRANSCRIPTION FACTOR F-RELATED"/>
    <property type="match status" value="1"/>
</dbReference>
<dbReference type="OrthoDB" id="644067at2759"/>